<protein>
    <submittedName>
        <fullName evidence="3">DUF3267 domain-containing protein</fullName>
    </submittedName>
</protein>
<evidence type="ECO:0000313" key="5">
    <source>
        <dbReference type="Proteomes" id="UP000550736"/>
    </source>
</evidence>
<feature type="transmembrane region" description="Helical" evidence="1">
    <location>
        <begin position="132"/>
        <end position="153"/>
    </location>
</feature>
<dbReference type="AlphaFoldDB" id="A0A7X9W916"/>
<evidence type="ECO:0000313" key="3">
    <source>
        <dbReference type="EMBL" id="NMK96921.1"/>
    </source>
</evidence>
<dbReference type="Proteomes" id="UP000538955">
    <property type="component" value="Unassembled WGS sequence"/>
</dbReference>
<evidence type="ECO:0000313" key="4">
    <source>
        <dbReference type="Proteomes" id="UP000538955"/>
    </source>
</evidence>
<name>A0A7X9W916_STACP</name>
<keyword evidence="4" id="KW-1185">Reference proteome</keyword>
<dbReference type="Proteomes" id="UP000550736">
    <property type="component" value="Unassembled WGS sequence"/>
</dbReference>
<dbReference type="InterPro" id="IPR021683">
    <property type="entry name" value="DUF3267"/>
</dbReference>
<evidence type="ECO:0000256" key="1">
    <source>
        <dbReference type="SAM" id="Phobius"/>
    </source>
</evidence>
<feature type="transmembrane region" description="Helical" evidence="1">
    <location>
        <begin position="16"/>
        <end position="34"/>
    </location>
</feature>
<evidence type="ECO:0000313" key="2">
    <source>
        <dbReference type="EMBL" id="NMK53649.1"/>
    </source>
</evidence>
<accession>A0A7X9W916</accession>
<dbReference type="RefSeq" id="WP_023350026.1">
    <property type="nucleotide sequence ID" value="NZ_CBCPJN010000005.1"/>
</dbReference>
<dbReference type="Pfam" id="PF11667">
    <property type="entry name" value="DUF3267"/>
    <property type="match status" value="1"/>
</dbReference>
<feature type="transmembrane region" description="Helical" evidence="1">
    <location>
        <begin position="46"/>
        <end position="67"/>
    </location>
</feature>
<dbReference type="EMBL" id="JABBLX010000002">
    <property type="protein sequence ID" value="NMK96921.1"/>
    <property type="molecule type" value="Genomic_DNA"/>
</dbReference>
<comment type="caution">
    <text evidence="3">The sequence shown here is derived from an EMBL/GenBank/DDBJ whole genome shotgun (WGS) entry which is preliminary data.</text>
</comment>
<dbReference type="EMBL" id="JABBMI010000024">
    <property type="protein sequence ID" value="NMK53649.1"/>
    <property type="molecule type" value="Genomic_DNA"/>
</dbReference>
<reference evidence="4 5" key="1">
    <citation type="submission" date="2020-04" db="EMBL/GenBank/DDBJ databases">
        <title>The Epidemiology and Molecular Characteristics of Linezolid-Resistant Staphylococcus capitis in Huashan Hospital, Shanghai.</title>
        <authorList>
            <person name="Ding L."/>
            <person name="Li P."/>
            <person name="Yang Y."/>
            <person name="Lin D."/>
            <person name="Xu X."/>
        </authorList>
    </citation>
    <scope>NUCLEOTIDE SEQUENCE [LARGE SCALE GENOMIC DNA]</scope>
    <source>
        <strain evidence="3 5">12-86</strain>
        <strain evidence="2 4">17-84</strain>
    </source>
</reference>
<gene>
    <name evidence="3" type="ORF">HHM13_02240</name>
    <name evidence="2" type="ORF">HHM24_02640</name>
</gene>
<keyword evidence="1" id="KW-0472">Membrane</keyword>
<feature type="transmembrane region" description="Helical" evidence="1">
    <location>
        <begin position="102"/>
        <end position="126"/>
    </location>
</feature>
<sequence length="180" mass="21477">MHKIDLSENKFQLQRFILLQIVFGLFVVLFTYKWAYKVTHLIEQNIVMNLFYGFIGFIILLIVHELIHRLLFILFSKGEKPSIKYNKRSIIMQFSNTCFNRWQFTTIMLAPLVMISLTLLILIQMYSYSSLIFMFSIHMSYCMIDVFLVALAFTSKFKYVQKYDEGLYLYQSKPTQANHE</sequence>
<keyword evidence="1" id="KW-1133">Transmembrane helix</keyword>
<keyword evidence="1" id="KW-0812">Transmembrane</keyword>
<organism evidence="3 5">
    <name type="scientific">Staphylococcus capitis</name>
    <dbReference type="NCBI Taxonomy" id="29388"/>
    <lineage>
        <taxon>Bacteria</taxon>
        <taxon>Bacillati</taxon>
        <taxon>Bacillota</taxon>
        <taxon>Bacilli</taxon>
        <taxon>Bacillales</taxon>
        <taxon>Staphylococcaceae</taxon>
        <taxon>Staphylococcus</taxon>
    </lineage>
</organism>
<proteinExistence type="predicted"/>